<dbReference type="GO" id="GO:0005852">
    <property type="term" value="C:eukaryotic translation initiation factor 3 complex"/>
    <property type="evidence" value="ECO:0007669"/>
    <property type="project" value="InterPro"/>
</dbReference>
<proteinExistence type="predicted"/>
<evidence type="ECO:0000313" key="5">
    <source>
        <dbReference type="EMBL" id="TDH73930.1"/>
    </source>
</evidence>
<evidence type="ECO:0000256" key="4">
    <source>
        <dbReference type="SAM" id="MobiDB-lite"/>
    </source>
</evidence>
<feature type="compositionally biased region" description="Polar residues" evidence="4">
    <location>
        <begin position="14"/>
        <end position="23"/>
    </location>
</feature>
<feature type="compositionally biased region" description="Acidic residues" evidence="4">
    <location>
        <begin position="237"/>
        <end position="246"/>
    </location>
</feature>
<dbReference type="Pfam" id="PF08597">
    <property type="entry name" value="eIF3_subunit"/>
    <property type="match status" value="1"/>
</dbReference>
<evidence type="ECO:0000256" key="1">
    <source>
        <dbReference type="ARBA" id="ARBA00022490"/>
    </source>
</evidence>
<comment type="caution">
    <text evidence="5">The sequence shown here is derived from an EMBL/GenBank/DDBJ whole genome shotgun (WGS) entry which is preliminary data.</text>
</comment>
<feature type="region of interest" description="Disordered" evidence="4">
    <location>
        <begin position="221"/>
        <end position="246"/>
    </location>
</feature>
<keyword evidence="6" id="KW-1185">Reference proteome</keyword>
<dbReference type="OrthoDB" id="20381at2759"/>
<dbReference type="GeneID" id="94353039"/>
<dbReference type="Gene3D" id="1.10.246.60">
    <property type="entry name" value="Eukaryotic translation initiation factor 3 like domains"/>
    <property type="match status" value="1"/>
</dbReference>
<dbReference type="RefSeq" id="XP_067823428.1">
    <property type="nucleotide sequence ID" value="XM_067967368.1"/>
</dbReference>
<accession>A0A976NZU6</accession>
<keyword evidence="1" id="KW-0963">Cytoplasm</keyword>
<evidence type="ECO:0000256" key="2">
    <source>
        <dbReference type="ARBA" id="ARBA00022540"/>
    </source>
</evidence>
<dbReference type="InterPro" id="IPR013906">
    <property type="entry name" value="eIF3j"/>
</dbReference>
<dbReference type="AlphaFoldDB" id="A0A976NZU6"/>
<dbReference type="GO" id="GO:0003743">
    <property type="term" value="F:translation initiation factor activity"/>
    <property type="evidence" value="ECO:0007669"/>
    <property type="project" value="UniProtKB-KW"/>
</dbReference>
<organism evidence="5 6">
    <name type="scientific">Bremia lactucae</name>
    <name type="common">Lettuce downy mildew</name>
    <dbReference type="NCBI Taxonomy" id="4779"/>
    <lineage>
        <taxon>Eukaryota</taxon>
        <taxon>Sar</taxon>
        <taxon>Stramenopiles</taxon>
        <taxon>Oomycota</taxon>
        <taxon>Peronosporomycetes</taxon>
        <taxon>Peronosporales</taxon>
        <taxon>Peronosporaceae</taxon>
        <taxon>Bremia</taxon>
    </lineage>
</organism>
<gene>
    <name evidence="5" type="ORF">CCR75_009327</name>
</gene>
<keyword evidence="2" id="KW-0396">Initiation factor</keyword>
<dbReference type="InterPro" id="IPR023194">
    <property type="entry name" value="eIF3-like_dom_sf"/>
</dbReference>
<dbReference type="PANTHER" id="PTHR21681">
    <property type="entry name" value="EUKARYOTIC TRANSLATION INITIATION FACTOR 3 SUBUNIT J"/>
    <property type="match status" value="1"/>
</dbReference>
<sequence>MDSWDDDEFEVPTVTGSPKNVTNWDDEEEEEELVLAEKEEIAALKGPRKPKQLKKLKLKENQEKQKMEIALTKARLAAQADETDEQRRAREKASIEDADFEMAIDAFGGAPSKQAVDAGRDSNAVGSTEDAILGMRLLSLADHEQLGDFVASRLATSNSKYALECIKVIMTKASVNLTVDDIKEITTIINIIKNEKIAAAKPKGKKKKQLGKQGYAKVERTVGNGGAGGKAYTGYEDTYDDYDDFM</sequence>
<name>A0A976NZU6_BRELC</name>
<evidence type="ECO:0008006" key="7">
    <source>
        <dbReference type="Google" id="ProtNLM"/>
    </source>
</evidence>
<dbReference type="Proteomes" id="UP000294530">
    <property type="component" value="Unassembled WGS sequence"/>
</dbReference>
<keyword evidence="3" id="KW-0648">Protein biosynthesis</keyword>
<reference evidence="5 6" key="1">
    <citation type="journal article" date="2021" name="Genome Biol.">
        <title>AFLAP: assembly-free linkage analysis pipeline using k-mers from genome sequencing data.</title>
        <authorList>
            <person name="Fletcher K."/>
            <person name="Zhang L."/>
            <person name="Gil J."/>
            <person name="Han R."/>
            <person name="Cavanaugh K."/>
            <person name="Michelmore R."/>
        </authorList>
    </citation>
    <scope>NUCLEOTIDE SEQUENCE [LARGE SCALE GENOMIC DNA]</scope>
    <source>
        <strain evidence="5 6">SF5</strain>
    </source>
</reference>
<dbReference type="KEGG" id="blac:94353039"/>
<evidence type="ECO:0000256" key="3">
    <source>
        <dbReference type="ARBA" id="ARBA00022917"/>
    </source>
</evidence>
<feature type="compositionally biased region" description="Acidic residues" evidence="4">
    <location>
        <begin position="1"/>
        <end position="10"/>
    </location>
</feature>
<protein>
    <recommendedName>
        <fullName evidence="7">EIF3j</fullName>
    </recommendedName>
</protein>
<dbReference type="EMBL" id="SHOA02000018">
    <property type="protein sequence ID" value="TDH73930.1"/>
    <property type="molecule type" value="Genomic_DNA"/>
</dbReference>
<feature type="region of interest" description="Disordered" evidence="4">
    <location>
        <begin position="1"/>
        <end position="26"/>
    </location>
</feature>
<evidence type="ECO:0000313" key="6">
    <source>
        <dbReference type="Proteomes" id="UP000294530"/>
    </source>
</evidence>
<dbReference type="PANTHER" id="PTHR21681:SF0">
    <property type="entry name" value="EUKARYOTIC TRANSLATION INITIATION FACTOR 3 SUBUNIT J"/>
    <property type="match status" value="1"/>
</dbReference>